<comment type="caution">
    <text evidence="3">The sequence shown here is derived from an EMBL/GenBank/DDBJ whole genome shotgun (WGS) entry which is preliminary data.</text>
</comment>
<accession>A0A3M7RFF2</accession>
<feature type="compositionally biased region" description="Polar residues" evidence="1">
    <location>
        <begin position="468"/>
        <end position="488"/>
    </location>
</feature>
<evidence type="ECO:0000256" key="1">
    <source>
        <dbReference type="SAM" id="MobiDB-lite"/>
    </source>
</evidence>
<sequence length="610" mass="68232">MEVVSSEPTNSGKEPGAQVNGELQLQKPDPFIESTKDPDSWTYRDQLMLISFAIVNGDSNWSHVTDQMNKLGMKKKTSAQCSKQYRQIIKDFLNKSEQSEHKNQLIDLKKIYSEIAEQHLDEVNSTIKCLKDQYGHTAAKINDLIDLECNETTELPLSDKFKESIVQWVSLNLHHTDQHTFNERYNQSLIATLKQIQSNKEMNQELVDLLEKDANFKRQEDERLRLDELERLAQIERLRLEEERKRVEEQRMEEEQRIKREQEELSKIEVKVEQTQFDEDSKDSSRFSSEDDMPLLKIVKSKGLLADNKTKSPSPLPSEQVRRSLRKAKGDEVSSPNHMSSASSTVSTISHKSVSLPCSSVSEDKENKNESVKASPSNTSSVYDNLDGDENQDVFKSKKKSVRKADEEAVEEASSGNLVSIKQEPKEGCSLDLEANKAANISGSSLSSVSTGGNYVLSKPLRYKEMRSSSTASDGKSSVLSSLNATQDVQHDEAVAGLLVKKGRPIKNSKSNSKSSLKDESGNDAGSIKSNSSVSTPRQSSTRSRVSSVAKTSQQKSPKQTLAKKEETNAKKRKPSVSNSATNLNASVEPVKEKDKEDDAPKTKRRKSGR</sequence>
<feature type="compositionally biased region" description="Polar residues" evidence="1">
    <location>
        <begin position="372"/>
        <end position="383"/>
    </location>
</feature>
<feature type="compositionally biased region" description="Polar residues" evidence="1">
    <location>
        <begin position="576"/>
        <end position="586"/>
    </location>
</feature>
<gene>
    <name evidence="3" type="ORF">BpHYR1_011424</name>
</gene>
<feature type="domain" description="Myb-like" evidence="2">
    <location>
        <begin position="33"/>
        <end position="89"/>
    </location>
</feature>
<feature type="compositionally biased region" description="Low complexity" evidence="1">
    <location>
        <begin position="340"/>
        <end position="355"/>
    </location>
</feature>
<keyword evidence="4" id="KW-1185">Reference proteome</keyword>
<feature type="compositionally biased region" description="Basic and acidic residues" evidence="1">
    <location>
        <begin position="362"/>
        <end position="371"/>
    </location>
</feature>
<organism evidence="3 4">
    <name type="scientific">Brachionus plicatilis</name>
    <name type="common">Marine rotifer</name>
    <name type="synonym">Brachionus muelleri</name>
    <dbReference type="NCBI Taxonomy" id="10195"/>
    <lineage>
        <taxon>Eukaryota</taxon>
        <taxon>Metazoa</taxon>
        <taxon>Spiralia</taxon>
        <taxon>Gnathifera</taxon>
        <taxon>Rotifera</taxon>
        <taxon>Eurotatoria</taxon>
        <taxon>Monogononta</taxon>
        <taxon>Pseudotrocha</taxon>
        <taxon>Ploima</taxon>
        <taxon>Brachionidae</taxon>
        <taxon>Brachionus</taxon>
    </lineage>
</organism>
<feature type="region of interest" description="Disordered" evidence="1">
    <location>
        <begin position="1"/>
        <end position="38"/>
    </location>
</feature>
<name>A0A3M7RFF2_BRAPC</name>
<proteinExistence type="predicted"/>
<dbReference type="PROSITE" id="PS50090">
    <property type="entry name" value="MYB_LIKE"/>
    <property type="match status" value="1"/>
</dbReference>
<dbReference type="Proteomes" id="UP000276133">
    <property type="component" value="Unassembled WGS sequence"/>
</dbReference>
<protein>
    <recommendedName>
        <fullName evidence="2">Myb-like domain-containing protein</fullName>
    </recommendedName>
</protein>
<evidence type="ECO:0000259" key="2">
    <source>
        <dbReference type="PROSITE" id="PS50090"/>
    </source>
</evidence>
<feature type="compositionally biased region" description="Polar residues" evidence="1">
    <location>
        <begin position="1"/>
        <end position="12"/>
    </location>
</feature>
<evidence type="ECO:0000313" key="3">
    <source>
        <dbReference type="EMBL" id="RNA22247.1"/>
    </source>
</evidence>
<dbReference type="InterPro" id="IPR001005">
    <property type="entry name" value="SANT/Myb"/>
</dbReference>
<dbReference type="EMBL" id="REGN01003506">
    <property type="protein sequence ID" value="RNA22247.1"/>
    <property type="molecule type" value="Genomic_DNA"/>
</dbReference>
<feature type="region of interest" description="Disordered" evidence="1">
    <location>
        <begin position="465"/>
        <end position="610"/>
    </location>
</feature>
<dbReference type="AlphaFoldDB" id="A0A3M7RFF2"/>
<evidence type="ECO:0000313" key="4">
    <source>
        <dbReference type="Proteomes" id="UP000276133"/>
    </source>
</evidence>
<reference evidence="3 4" key="1">
    <citation type="journal article" date="2018" name="Sci. Rep.">
        <title>Genomic signatures of local adaptation to the degree of environmental predictability in rotifers.</title>
        <authorList>
            <person name="Franch-Gras L."/>
            <person name="Hahn C."/>
            <person name="Garcia-Roger E.M."/>
            <person name="Carmona M.J."/>
            <person name="Serra M."/>
            <person name="Gomez A."/>
        </authorList>
    </citation>
    <scope>NUCLEOTIDE SEQUENCE [LARGE SCALE GENOMIC DNA]</scope>
    <source>
        <strain evidence="3">HYR1</strain>
    </source>
</reference>
<feature type="region of interest" description="Disordered" evidence="1">
    <location>
        <begin position="271"/>
        <end position="290"/>
    </location>
</feature>
<dbReference type="SUPFAM" id="SSF46689">
    <property type="entry name" value="Homeodomain-like"/>
    <property type="match status" value="1"/>
</dbReference>
<feature type="compositionally biased region" description="Basic and acidic residues" evidence="1">
    <location>
        <begin position="590"/>
        <end position="602"/>
    </location>
</feature>
<feature type="region of interest" description="Disordered" evidence="1">
    <location>
        <begin position="300"/>
        <end position="425"/>
    </location>
</feature>
<feature type="compositionally biased region" description="Low complexity" evidence="1">
    <location>
        <begin position="530"/>
        <end position="553"/>
    </location>
</feature>
<dbReference type="InterPro" id="IPR009057">
    <property type="entry name" value="Homeodomain-like_sf"/>
</dbReference>